<evidence type="ECO:0000259" key="1">
    <source>
        <dbReference type="Pfam" id="PF00501"/>
    </source>
</evidence>
<dbReference type="Gene3D" id="3.40.50.980">
    <property type="match status" value="2"/>
</dbReference>
<dbReference type="CDD" id="cd19531">
    <property type="entry name" value="LCL_NRPS-like"/>
    <property type="match status" value="1"/>
</dbReference>
<dbReference type="SUPFAM" id="SSF56801">
    <property type="entry name" value="Acetyl-CoA synthetase-like"/>
    <property type="match status" value="1"/>
</dbReference>
<dbReference type="SUPFAM" id="SSF52777">
    <property type="entry name" value="CoA-dependent acyltransferases"/>
    <property type="match status" value="2"/>
</dbReference>
<evidence type="ECO:0008006" key="5">
    <source>
        <dbReference type="Google" id="ProtNLM"/>
    </source>
</evidence>
<dbReference type="Pfam" id="PF00668">
    <property type="entry name" value="Condensation"/>
    <property type="match status" value="1"/>
</dbReference>
<dbReference type="EMBL" id="UINC01012678">
    <property type="protein sequence ID" value="SVA55237.1"/>
    <property type="molecule type" value="Genomic_DNA"/>
</dbReference>
<dbReference type="Pfam" id="PF18563">
    <property type="entry name" value="TubC_N"/>
    <property type="match status" value="1"/>
</dbReference>
<dbReference type="InterPro" id="IPR023213">
    <property type="entry name" value="CAT-like_dom_sf"/>
</dbReference>
<dbReference type="PANTHER" id="PTHR45527">
    <property type="entry name" value="NONRIBOSOMAL PEPTIDE SYNTHETASE"/>
    <property type="match status" value="1"/>
</dbReference>
<evidence type="ECO:0000259" key="2">
    <source>
        <dbReference type="Pfam" id="PF00668"/>
    </source>
</evidence>
<name>A0A381WTI4_9ZZZZ</name>
<dbReference type="GO" id="GO:0005737">
    <property type="term" value="C:cytoplasm"/>
    <property type="evidence" value="ECO:0007669"/>
    <property type="project" value="TreeGrafter"/>
</dbReference>
<feature type="domain" description="Condensation" evidence="2">
    <location>
        <begin position="64"/>
        <end position="510"/>
    </location>
</feature>
<dbReference type="GO" id="GO:0031177">
    <property type="term" value="F:phosphopantetheine binding"/>
    <property type="evidence" value="ECO:0007669"/>
    <property type="project" value="TreeGrafter"/>
</dbReference>
<evidence type="ECO:0000259" key="3">
    <source>
        <dbReference type="Pfam" id="PF18563"/>
    </source>
</evidence>
<organism evidence="4">
    <name type="scientific">marine metagenome</name>
    <dbReference type="NCBI Taxonomy" id="408172"/>
    <lineage>
        <taxon>unclassified sequences</taxon>
        <taxon>metagenomes</taxon>
        <taxon>ecological metagenomes</taxon>
    </lineage>
</organism>
<dbReference type="Gene3D" id="3.30.559.10">
    <property type="entry name" value="Chloramphenicol acetyltransferase-like domain"/>
    <property type="match status" value="1"/>
</dbReference>
<dbReference type="Pfam" id="PF00501">
    <property type="entry name" value="AMP-binding"/>
    <property type="match status" value="1"/>
</dbReference>
<dbReference type="Gene3D" id="1.10.10.1830">
    <property type="entry name" value="Non-ribosomal peptide synthase, adenylation domain"/>
    <property type="match status" value="1"/>
</dbReference>
<feature type="domain" description="TubC N-terminal docking" evidence="3">
    <location>
        <begin position="4"/>
        <end position="41"/>
    </location>
</feature>
<feature type="domain" description="AMP-dependent synthetase/ligase" evidence="1">
    <location>
        <begin position="531"/>
        <end position="682"/>
    </location>
</feature>
<evidence type="ECO:0000313" key="4">
    <source>
        <dbReference type="EMBL" id="SVA55237.1"/>
    </source>
</evidence>
<dbReference type="InterPro" id="IPR001242">
    <property type="entry name" value="Condensation_dom"/>
</dbReference>
<feature type="non-terminal residue" evidence="4">
    <location>
        <position position="682"/>
    </location>
</feature>
<dbReference type="InterPro" id="IPR044894">
    <property type="entry name" value="TubC_N_sf"/>
</dbReference>
<dbReference type="Gene3D" id="3.30.559.30">
    <property type="entry name" value="Nonribosomal peptide synthetase, condensation domain"/>
    <property type="match status" value="1"/>
</dbReference>
<gene>
    <name evidence="4" type="ORF">METZ01_LOCUS108091</name>
</gene>
<proteinExistence type="predicted"/>
<sequence>MSCRGVSLWSEAGRLRYRAPEGALDDELRAELKRCKNELLNVVMQRRSAFEFPHLQRLLHDAPIPLSSAQQSLWFLDRLYPQNTSANEQFALCLRGTLETEHLERAWNQLLERHEILRTRFEAINGEPRQIIQPATLEIVAITDLSTLPAHLARRQLETAAADCICEPFKLTAGRLIRARLFRLSAHKHVLLVTAHHIVADGVSVAIMRDELARLYDDSIARRVSVPNYSSVQYADFAVTQTAHLKGDWVSSEMETWRRQLAGAPQQLEFPARAHAERAERGTEKRLAIQIPAPLADALHDLAHAEAVTLFMTLLAAFRTLLFRHSGQQDILIGSPVTLRDVSETSRMIGCMVNNVVFRTPVDGNWTFRDVLARERDTAIFAYQHSKLPFEKVVEAMDPARELGRHPLFQVLFLFDDQQSGMACAQNLEFAVEALPVDRSSYWDLELSFSDHGVGEPLTGFIGYRTDLFDGWFIDALPVRLQMLLQSIVDSPDLSLSRLPMIEVATIKQLLCEWNDTRAPYPEMPTLHGLFERQVALSPDSIAVRGQVAEQVSYRDLNCSGNQLAHFLVKRGAGPRQIIGLCLHRSIEQIRGLLAILKTGATVLPLDPTYPRARLARILDEAQPRMIVTNLALSAQLSGENIPLVCVDGPDATLVNSARSSNLDAAVVPRDPAYVLFTSGST</sequence>
<dbReference type="GO" id="GO:0044550">
    <property type="term" value="P:secondary metabolite biosynthetic process"/>
    <property type="evidence" value="ECO:0007669"/>
    <property type="project" value="TreeGrafter"/>
</dbReference>
<dbReference type="PANTHER" id="PTHR45527:SF1">
    <property type="entry name" value="FATTY ACID SYNTHASE"/>
    <property type="match status" value="1"/>
</dbReference>
<dbReference type="GO" id="GO:0043041">
    <property type="term" value="P:amino acid activation for nonribosomal peptide biosynthetic process"/>
    <property type="evidence" value="ECO:0007669"/>
    <property type="project" value="TreeGrafter"/>
</dbReference>
<accession>A0A381WTI4</accession>
<dbReference type="AlphaFoldDB" id="A0A381WTI4"/>
<dbReference type="GO" id="GO:0003824">
    <property type="term" value="F:catalytic activity"/>
    <property type="evidence" value="ECO:0007669"/>
    <property type="project" value="InterPro"/>
</dbReference>
<dbReference type="InterPro" id="IPR041464">
    <property type="entry name" value="TubC_N"/>
</dbReference>
<reference evidence="4" key="1">
    <citation type="submission" date="2018-05" db="EMBL/GenBank/DDBJ databases">
        <authorList>
            <person name="Lanie J.A."/>
            <person name="Ng W.-L."/>
            <person name="Kazmierczak K.M."/>
            <person name="Andrzejewski T.M."/>
            <person name="Davidsen T.M."/>
            <person name="Wayne K.J."/>
            <person name="Tettelin H."/>
            <person name="Glass J.I."/>
            <person name="Rusch D."/>
            <person name="Podicherti R."/>
            <person name="Tsui H.-C.T."/>
            <person name="Winkler M.E."/>
        </authorList>
    </citation>
    <scope>NUCLEOTIDE SEQUENCE</scope>
</reference>
<dbReference type="InterPro" id="IPR000873">
    <property type="entry name" value="AMP-dep_synth/lig_dom"/>
</dbReference>
<protein>
    <recommendedName>
        <fullName evidence="5">Condensation domain-containing protein</fullName>
    </recommendedName>
</protein>